<dbReference type="EMBL" id="LT906555">
    <property type="protein sequence ID" value="SNW62055.1"/>
    <property type="molecule type" value="Genomic_DNA"/>
</dbReference>
<dbReference type="GeneID" id="35381908"/>
<dbReference type="Proteomes" id="UP000236316">
    <property type="component" value="Segment"/>
</dbReference>
<dbReference type="RefSeq" id="YP_009448357.1">
    <property type="nucleotide sequence ID" value="NC_036594.1"/>
</dbReference>
<protein>
    <submittedName>
        <fullName evidence="1">SprT-like protein</fullName>
    </submittedName>
</protein>
<evidence type="ECO:0000313" key="2">
    <source>
        <dbReference type="Proteomes" id="UP000236316"/>
    </source>
</evidence>
<keyword evidence="2" id="KW-1185">Reference proteome</keyword>
<accession>A0A2I2L3C9</accession>
<gene>
    <name evidence="1" type="ORF">ORPV_151</name>
</gene>
<dbReference type="KEGG" id="vg:35381908"/>
<evidence type="ECO:0000313" key="1">
    <source>
        <dbReference type="EMBL" id="SNW62055.1"/>
    </source>
</evidence>
<organism evidence="1">
    <name type="scientific">Orpheovirus IHUMI-LCC2</name>
    <dbReference type="NCBI Taxonomy" id="2023057"/>
    <lineage>
        <taxon>Viruses</taxon>
        <taxon>Varidnaviria</taxon>
        <taxon>Bamfordvirae</taxon>
        <taxon>Nucleocytoviricota</taxon>
        <taxon>Megaviricetes</taxon>
        <taxon>Pimascovirales</taxon>
        <taxon>Ocovirineae</taxon>
        <taxon>Orpheoviridae</taxon>
        <taxon>Alphaorpheovirus</taxon>
        <taxon>Alphaorpheovirus massiliense</taxon>
    </lineage>
</organism>
<sequence>MNITNNYSIITPLGLFTVQVNKKFSIQEILDFDKKSLDIFASELKLPLSKRYYILYSLAINKLLLTPNDTNPLNYIISKRKILLFLDENVLYNNGIYEIPMYNIRLEGKMSSLYTLLSDMIQGDDGKPTNFERSFYLLPNTFSDNMQNINNTKERLDKITNSLEKPLVITENLLEKTFNLIDMEYFGGLIKYRVQATGNTLAFKVSNKMTSTAGTMSYKKDKKTYVISISDKIKEVCGSKVNSGIMCDGPVQSFIVTFQHELTHLIVYLEIERLGLDISTCTHDDPKYKSHGTLFKTIAKKYFGIEGCTHSMFTQESEDSNEHLTNITAKVGYKVKIKEKNKITYGTITKVNPKRAKVTTDDGGRYNVPYSILYKM</sequence>
<reference evidence="1" key="1">
    <citation type="submission" date="2017-08" db="EMBL/GenBank/DDBJ databases">
        <authorList>
            <consortium name="Urmite Genomes"/>
        </authorList>
    </citation>
    <scope>NUCLEOTIDE SEQUENCE [LARGE SCALE GENOMIC DNA]</scope>
    <source>
        <strain evidence="1">IHUMI-LCC2</strain>
    </source>
</reference>
<name>A0A2I2L3C9_9VIRU</name>
<proteinExistence type="predicted"/>